<protein>
    <submittedName>
        <fullName evidence="1">Uncharacterized protein</fullName>
    </submittedName>
</protein>
<evidence type="ECO:0000313" key="1">
    <source>
        <dbReference type="EMBL" id="GII95915.1"/>
    </source>
</evidence>
<sequence length="56" mass="5745">MRTCPQRSGWTPGAGDHLPAAMDEAARRIAAGGPALVAVPVVDDDVPPGVLREQAP</sequence>
<gene>
    <name evidence="1" type="ORF">Ssi02_61460</name>
</gene>
<organism evidence="1 2">
    <name type="scientific">Sinosporangium siamense</name>
    <dbReference type="NCBI Taxonomy" id="1367973"/>
    <lineage>
        <taxon>Bacteria</taxon>
        <taxon>Bacillati</taxon>
        <taxon>Actinomycetota</taxon>
        <taxon>Actinomycetes</taxon>
        <taxon>Streptosporangiales</taxon>
        <taxon>Streptosporangiaceae</taxon>
        <taxon>Sinosporangium</taxon>
    </lineage>
</organism>
<keyword evidence="2" id="KW-1185">Reference proteome</keyword>
<dbReference type="AlphaFoldDB" id="A0A919RN51"/>
<accession>A0A919RN51</accession>
<proteinExistence type="predicted"/>
<reference evidence="1" key="1">
    <citation type="submission" date="2021-01" db="EMBL/GenBank/DDBJ databases">
        <title>Whole genome shotgun sequence of Sinosporangium siamense NBRC 109515.</title>
        <authorList>
            <person name="Komaki H."/>
            <person name="Tamura T."/>
        </authorList>
    </citation>
    <scope>NUCLEOTIDE SEQUENCE</scope>
    <source>
        <strain evidence="1">NBRC 109515</strain>
    </source>
</reference>
<name>A0A919RN51_9ACTN</name>
<dbReference type="EMBL" id="BOOW01000040">
    <property type="protein sequence ID" value="GII95915.1"/>
    <property type="molecule type" value="Genomic_DNA"/>
</dbReference>
<comment type="caution">
    <text evidence="1">The sequence shown here is derived from an EMBL/GenBank/DDBJ whole genome shotgun (WGS) entry which is preliminary data.</text>
</comment>
<dbReference type="Proteomes" id="UP000606172">
    <property type="component" value="Unassembled WGS sequence"/>
</dbReference>
<dbReference type="RefSeq" id="WP_380659597.1">
    <property type="nucleotide sequence ID" value="NZ_JBHLZQ010000019.1"/>
</dbReference>
<evidence type="ECO:0000313" key="2">
    <source>
        <dbReference type="Proteomes" id="UP000606172"/>
    </source>
</evidence>